<gene>
    <name evidence="2" type="ORF">AZ78_2313</name>
</gene>
<dbReference type="EMBL" id="JAJA02000001">
    <property type="protein sequence ID" value="KWS04763.1"/>
    <property type="molecule type" value="Genomic_DNA"/>
</dbReference>
<accession>A0A120AGK6</accession>
<name>A0A120AGK6_9GAMM</name>
<dbReference type="AlphaFoldDB" id="A0A120AGK6"/>
<protein>
    <submittedName>
        <fullName evidence="2">Uncharacterized protein</fullName>
    </submittedName>
</protein>
<dbReference type="OrthoDB" id="6024827at2"/>
<sequence length="85" mass="9377">MRALFIGGTVDNSELDLEGGEPPRHYPPNTGSGQPRYRLHHIGLREGATVYAVYAAPELADGEVERVAEERGYARRFQAEPQLGI</sequence>
<keyword evidence="3" id="KW-1185">Reference proteome</keyword>
<feature type="region of interest" description="Disordered" evidence="1">
    <location>
        <begin position="13"/>
        <end position="34"/>
    </location>
</feature>
<evidence type="ECO:0000313" key="2">
    <source>
        <dbReference type="EMBL" id="KWS04763.1"/>
    </source>
</evidence>
<organism evidence="2 3">
    <name type="scientific">Lysobacter capsici AZ78</name>
    <dbReference type="NCBI Taxonomy" id="1444315"/>
    <lineage>
        <taxon>Bacteria</taxon>
        <taxon>Pseudomonadati</taxon>
        <taxon>Pseudomonadota</taxon>
        <taxon>Gammaproteobacteria</taxon>
        <taxon>Lysobacterales</taxon>
        <taxon>Lysobacteraceae</taxon>
        <taxon>Lysobacter</taxon>
    </lineage>
</organism>
<comment type="caution">
    <text evidence="2">The sequence shown here is derived from an EMBL/GenBank/DDBJ whole genome shotgun (WGS) entry which is preliminary data.</text>
</comment>
<evidence type="ECO:0000256" key="1">
    <source>
        <dbReference type="SAM" id="MobiDB-lite"/>
    </source>
</evidence>
<dbReference type="Proteomes" id="UP000023435">
    <property type="component" value="Unassembled WGS sequence"/>
</dbReference>
<evidence type="ECO:0000313" key="3">
    <source>
        <dbReference type="Proteomes" id="UP000023435"/>
    </source>
</evidence>
<reference evidence="2 3" key="1">
    <citation type="journal article" date="2014" name="Genome Announc.">
        <title>Draft Genome Sequence of Lysobacter capsici AZ78, a Bacterium Antagonistic to Plant-Pathogenic Oomycetes.</title>
        <authorList>
            <person name="Puopolo G."/>
            <person name="Sonego P."/>
            <person name="Engelen K."/>
            <person name="Pertot I."/>
        </authorList>
    </citation>
    <scope>NUCLEOTIDE SEQUENCE [LARGE SCALE GENOMIC DNA]</scope>
    <source>
        <strain evidence="2 3">AZ78</strain>
    </source>
</reference>
<dbReference type="RefSeq" id="WP_036109008.1">
    <property type="nucleotide sequence ID" value="NZ_JAJA02000001.1"/>
</dbReference>
<proteinExistence type="predicted"/>